<dbReference type="AlphaFoldDB" id="A0AAV2DZ41"/>
<accession>A0AAV2DZ41</accession>
<evidence type="ECO:0000256" key="1">
    <source>
        <dbReference type="ARBA" id="ARBA00006921"/>
    </source>
</evidence>
<evidence type="ECO:0000256" key="6">
    <source>
        <dbReference type="RuleBase" id="RU367022"/>
    </source>
</evidence>
<keyword evidence="2 6" id="KW-0812">Transmembrane</keyword>
<evidence type="ECO:0000256" key="3">
    <source>
        <dbReference type="ARBA" id="ARBA00022796"/>
    </source>
</evidence>
<evidence type="ECO:0000256" key="5">
    <source>
        <dbReference type="ARBA" id="ARBA00023136"/>
    </source>
</evidence>
<name>A0AAV2DZ41_9ROSI</name>
<evidence type="ECO:0000256" key="4">
    <source>
        <dbReference type="ARBA" id="ARBA00022989"/>
    </source>
</evidence>
<evidence type="ECO:0000313" key="7">
    <source>
        <dbReference type="EMBL" id="CAL1378936.1"/>
    </source>
</evidence>
<keyword evidence="5 6" id="KW-0472">Membrane</keyword>
<proteinExistence type="inferred from homology"/>
<dbReference type="Pfam" id="PF04145">
    <property type="entry name" value="Ctr"/>
    <property type="match status" value="2"/>
</dbReference>
<keyword evidence="6" id="KW-0186">Copper</keyword>
<gene>
    <name evidence="7" type="ORF">LTRI10_LOCUS20485</name>
</gene>
<dbReference type="PANTHER" id="PTHR12483:SF85">
    <property type="entry name" value="COPPER TRANSPORT PROTEIN"/>
    <property type="match status" value="1"/>
</dbReference>
<evidence type="ECO:0000256" key="2">
    <source>
        <dbReference type="ARBA" id="ARBA00022692"/>
    </source>
</evidence>
<sequence>MPMGPGTMSPAGGDYSNMSMGGMGDMPTMHTSFFWGKDVILLFSGWPNHSLPMYILACLFVFFMAAAAEALSLAQSVKLGPSPVKGAAVQASFYAVKMAVAYMVMLAVMSFNLGIFIAAVLGHSLGHFIVKRNSVTLYERFNADGSG</sequence>
<comment type="subcellular location">
    <subcellularLocation>
        <location evidence="6">Membrane</location>
        <topology evidence="6">Multi-pass membrane protein</topology>
    </subcellularLocation>
</comment>
<dbReference type="InterPro" id="IPR007274">
    <property type="entry name" value="Cop_transporter"/>
</dbReference>
<dbReference type="Proteomes" id="UP001497516">
    <property type="component" value="Chromosome 3"/>
</dbReference>
<dbReference type="GO" id="GO:0005375">
    <property type="term" value="F:copper ion transmembrane transporter activity"/>
    <property type="evidence" value="ECO:0007669"/>
    <property type="project" value="UniProtKB-UniRule"/>
</dbReference>
<keyword evidence="4 6" id="KW-1133">Transmembrane helix</keyword>
<dbReference type="EMBL" id="OZ034816">
    <property type="protein sequence ID" value="CAL1378936.1"/>
    <property type="molecule type" value="Genomic_DNA"/>
</dbReference>
<dbReference type="GO" id="GO:0005886">
    <property type="term" value="C:plasma membrane"/>
    <property type="evidence" value="ECO:0007669"/>
    <property type="project" value="TreeGrafter"/>
</dbReference>
<evidence type="ECO:0000313" key="8">
    <source>
        <dbReference type="Proteomes" id="UP001497516"/>
    </source>
</evidence>
<dbReference type="PANTHER" id="PTHR12483">
    <property type="entry name" value="SOLUTE CARRIER FAMILY 31 COPPER TRANSPORTERS"/>
    <property type="match status" value="1"/>
</dbReference>
<keyword evidence="6" id="KW-0406">Ion transport</keyword>
<reference evidence="7 8" key="1">
    <citation type="submission" date="2024-04" db="EMBL/GenBank/DDBJ databases">
        <authorList>
            <person name="Fracassetti M."/>
        </authorList>
    </citation>
    <scope>NUCLEOTIDE SEQUENCE [LARGE SCALE GENOMIC DNA]</scope>
</reference>
<feature type="transmembrane region" description="Helical" evidence="6">
    <location>
        <begin position="51"/>
        <end position="74"/>
    </location>
</feature>
<keyword evidence="8" id="KW-1185">Reference proteome</keyword>
<organism evidence="7 8">
    <name type="scientific">Linum trigynum</name>
    <dbReference type="NCBI Taxonomy" id="586398"/>
    <lineage>
        <taxon>Eukaryota</taxon>
        <taxon>Viridiplantae</taxon>
        <taxon>Streptophyta</taxon>
        <taxon>Embryophyta</taxon>
        <taxon>Tracheophyta</taxon>
        <taxon>Spermatophyta</taxon>
        <taxon>Magnoliopsida</taxon>
        <taxon>eudicotyledons</taxon>
        <taxon>Gunneridae</taxon>
        <taxon>Pentapetalae</taxon>
        <taxon>rosids</taxon>
        <taxon>fabids</taxon>
        <taxon>Malpighiales</taxon>
        <taxon>Linaceae</taxon>
        <taxon>Linum</taxon>
    </lineage>
</organism>
<protein>
    <recommendedName>
        <fullName evidence="6">Copper transport protein</fullName>
    </recommendedName>
</protein>
<keyword evidence="6" id="KW-0813">Transport</keyword>
<comment type="similarity">
    <text evidence="1 6">Belongs to the copper transporter (Ctr) (TC 1.A.56) family. SLC31A subfamily.</text>
</comment>
<keyword evidence="3 6" id="KW-0187">Copper transport</keyword>